<feature type="domain" description="TRAM" evidence="6">
    <location>
        <begin position="8"/>
        <end position="67"/>
    </location>
</feature>
<dbReference type="Proteomes" id="UP000317990">
    <property type="component" value="Unassembled WGS sequence"/>
</dbReference>
<evidence type="ECO:0000256" key="4">
    <source>
        <dbReference type="PROSITE-ProRule" id="PRU01024"/>
    </source>
</evidence>
<dbReference type="Gene3D" id="2.40.50.1070">
    <property type="match status" value="1"/>
</dbReference>
<proteinExistence type="inferred from homology"/>
<dbReference type="GO" id="GO:0070475">
    <property type="term" value="P:rRNA base methylation"/>
    <property type="evidence" value="ECO:0007669"/>
    <property type="project" value="TreeGrafter"/>
</dbReference>
<keyword evidence="2 4" id="KW-0808">Transferase</keyword>
<dbReference type="GO" id="GO:0070041">
    <property type="term" value="F:rRNA (uridine-C5-)-methyltransferase activity"/>
    <property type="evidence" value="ECO:0007669"/>
    <property type="project" value="TreeGrafter"/>
</dbReference>
<dbReference type="EC" id="2.1.1.190" evidence="7"/>
<evidence type="ECO:0000256" key="2">
    <source>
        <dbReference type="ARBA" id="ARBA00022679"/>
    </source>
</evidence>
<keyword evidence="1 4" id="KW-0489">Methyltransferase</keyword>
<evidence type="ECO:0000313" key="7">
    <source>
        <dbReference type="EMBL" id="TGG96873.1"/>
    </source>
</evidence>
<feature type="binding site" evidence="4">
    <location>
        <position position="319"/>
    </location>
    <ligand>
        <name>S-adenosyl-L-methionine</name>
        <dbReference type="ChEBI" id="CHEBI:59789"/>
    </ligand>
</feature>
<dbReference type="PANTHER" id="PTHR11061:SF30">
    <property type="entry name" value="TRNA (URACIL(54)-C(5))-METHYLTRANSFERASE"/>
    <property type="match status" value="1"/>
</dbReference>
<gene>
    <name evidence="7" type="primary">rlmD</name>
    <name evidence="7" type="ORF">ERJ67_00185</name>
</gene>
<organism evidence="7 8">
    <name type="scientific">Aphanocapsa feldmannii 277cV</name>
    <dbReference type="NCBI Taxonomy" id="2507553"/>
    <lineage>
        <taxon>Bacteria</taxon>
        <taxon>Bacillati</taxon>
        <taxon>Cyanobacteriota</taxon>
        <taxon>Cyanophyceae</taxon>
        <taxon>Oscillatoriophycideae</taxon>
        <taxon>Chroococcales</taxon>
        <taxon>Microcystaceae</taxon>
        <taxon>Aphanocapsa</taxon>
    </lineage>
</organism>
<evidence type="ECO:0000256" key="1">
    <source>
        <dbReference type="ARBA" id="ARBA00022603"/>
    </source>
</evidence>
<dbReference type="PROSITE" id="PS50926">
    <property type="entry name" value="TRAM"/>
    <property type="match status" value="1"/>
</dbReference>
<dbReference type="InterPro" id="IPR002792">
    <property type="entry name" value="TRAM_dom"/>
</dbReference>
<evidence type="ECO:0000313" key="8">
    <source>
        <dbReference type="Proteomes" id="UP000317990"/>
    </source>
</evidence>
<dbReference type="InterPro" id="IPR030391">
    <property type="entry name" value="MeTrfase_TrmA_CS"/>
</dbReference>
<dbReference type="CDD" id="cd02440">
    <property type="entry name" value="AdoMet_MTases"/>
    <property type="match status" value="1"/>
</dbReference>
<dbReference type="NCBIfam" id="TIGR00479">
    <property type="entry name" value="rumA"/>
    <property type="match status" value="1"/>
</dbReference>
<dbReference type="Pfam" id="PF01938">
    <property type="entry name" value="TRAM"/>
    <property type="match status" value="1"/>
</dbReference>
<dbReference type="Gene3D" id="2.40.50.140">
    <property type="entry name" value="Nucleic acid-binding proteins"/>
    <property type="match status" value="1"/>
</dbReference>
<feature type="active site" evidence="5">
    <location>
        <position position="412"/>
    </location>
</feature>
<evidence type="ECO:0000256" key="3">
    <source>
        <dbReference type="ARBA" id="ARBA00022691"/>
    </source>
</evidence>
<dbReference type="SUPFAM" id="SSF50249">
    <property type="entry name" value="Nucleic acid-binding proteins"/>
    <property type="match status" value="1"/>
</dbReference>
<dbReference type="AlphaFoldDB" id="A0A524RRB9"/>
<sequence length="469" mass="50596">MHVHETTAAAPAPEGGVLVTDLSPRGVGIGRLADGRVCFAPGALPGDTVRVQERHRGQRSTTVQVLELQEPSPDRRDAPCALAGRCGGCQLQALTDGAQRSWKQRHVRETLRRIGGISIPLPMLVSDERSLGYRNKAVIPLARGDKGLVMGFYAPDSHRVVPLQHCPVLDPRLDALLPGLLADINGSSWPVYNEASGKGALRHLALRVGANSGEVLLTIVSRDRQLTDIHALARHWMAEIPGLVGVCLNVQPERSNRVFGRQTLCIEGRDWLIEHFAGLRLQIGPDTFFQANTSVAEMLLPHLRAAFAGTEQHLLIDAYCGIGTLTLPLAASAPLLLGIERHRGSIREARNSARINGLSHVRFEAEDVSAALPARLGDCTGLLLDPPRKGLDADLCRAIGEQAPQRLAYLSCSPASLARDLRLLLEPGHYQLDGVICFDFFPQTGHVETLAVLSRAGGPRAVLPVPRAA</sequence>
<dbReference type="PANTHER" id="PTHR11061">
    <property type="entry name" value="RNA M5U METHYLTRANSFERASE"/>
    <property type="match status" value="1"/>
</dbReference>
<dbReference type="PROSITE" id="PS51687">
    <property type="entry name" value="SAM_MT_RNA_M5U"/>
    <property type="match status" value="1"/>
</dbReference>
<protein>
    <submittedName>
        <fullName evidence="7">23S rRNA (Uracil(1939)-C(5))-methyltransferase RlmD</fullName>
        <ecNumber evidence="7">2.1.1.190</ecNumber>
    </submittedName>
</protein>
<dbReference type="InterPro" id="IPR012340">
    <property type="entry name" value="NA-bd_OB-fold"/>
</dbReference>
<dbReference type="EMBL" id="SRMO01000001">
    <property type="protein sequence ID" value="TGG96873.1"/>
    <property type="molecule type" value="Genomic_DNA"/>
</dbReference>
<dbReference type="PROSITE" id="PS01231">
    <property type="entry name" value="TRMA_2"/>
    <property type="match status" value="1"/>
</dbReference>
<dbReference type="InterPro" id="IPR029063">
    <property type="entry name" value="SAM-dependent_MTases_sf"/>
</dbReference>
<comment type="similarity">
    <text evidence="4">Belongs to the class I-like SAM-binding methyltransferase superfamily. RNA M5U methyltransferase family.</text>
</comment>
<dbReference type="Gene3D" id="3.40.50.150">
    <property type="entry name" value="Vaccinia Virus protein VP39"/>
    <property type="match status" value="1"/>
</dbReference>
<evidence type="ECO:0000256" key="5">
    <source>
        <dbReference type="PROSITE-ProRule" id="PRU10015"/>
    </source>
</evidence>
<dbReference type="PROSITE" id="PS01230">
    <property type="entry name" value="TRMA_1"/>
    <property type="match status" value="1"/>
</dbReference>
<feature type="binding site" evidence="4">
    <location>
        <position position="340"/>
    </location>
    <ligand>
        <name>S-adenosyl-L-methionine</name>
        <dbReference type="ChEBI" id="CHEBI:59789"/>
    </ligand>
</feature>
<feature type="binding site" evidence="4">
    <location>
        <position position="290"/>
    </location>
    <ligand>
        <name>S-adenosyl-L-methionine</name>
        <dbReference type="ChEBI" id="CHEBI:59789"/>
    </ligand>
</feature>
<feature type="binding site" evidence="4">
    <location>
        <position position="385"/>
    </location>
    <ligand>
        <name>S-adenosyl-L-methionine</name>
        <dbReference type="ChEBI" id="CHEBI:59789"/>
    </ligand>
</feature>
<comment type="caution">
    <text evidence="7">The sequence shown here is derived from an EMBL/GenBank/DDBJ whole genome shotgun (WGS) entry which is preliminary data.</text>
</comment>
<dbReference type="InterPro" id="IPR030390">
    <property type="entry name" value="MeTrfase_TrmA_AS"/>
</dbReference>
<accession>A0A524RRB9</accession>
<reference evidence="7 8" key="1">
    <citation type="journal article" date="2019" name="mSystems">
        <title>Life at home and on the roam: Genomic adaptions reflect the dual lifestyle of an intracellular, facultative symbiont.</title>
        <authorList>
            <person name="Burgsdorf I."/>
        </authorList>
    </citation>
    <scope>NUCLEOTIDE SEQUENCE [LARGE SCALE GENOMIC DNA]</scope>
    <source>
        <strain evidence="7">277cV</strain>
    </source>
</reference>
<keyword evidence="3 4" id="KW-0949">S-adenosyl-L-methionine</keyword>
<feature type="active site" description="Nucleophile" evidence="4">
    <location>
        <position position="412"/>
    </location>
</feature>
<dbReference type="SUPFAM" id="SSF53335">
    <property type="entry name" value="S-adenosyl-L-methionine-dependent methyltransferases"/>
    <property type="match status" value="1"/>
</dbReference>
<name>A0A524RRB9_9CHRO</name>
<evidence type="ECO:0000259" key="6">
    <source>
        <dbReference type="PROSITE" id="PS50926"/>
    </source>
</evidence>
<dbReference type="Pfam" id="PF05958">
    <property type="entry name" value="tRNA_U5-meth_tr"/>
    <property type="match status" value="1"/>
</dbReference>
<dbReference type="InterPro" id="IPR010280">
    <property type="entry name" value="U5_MeTrfase_fam"/>
</dbReference>